<accession>A0A1R3KPT9</accession>
<dbReference type="Proteomes" id="UP000187203">
    <property type="component" value="Unassembled WGS sequence"/>
</dbReference>
<proteinExistence type="predicted"/>
<dbReference type="AlphaFoldDB" id="A0A1R3KPT9"/>
<reference evidence="2" key="1">
    <citation type="submission" date="2013-09" db="EMBL/GenBank/DDBJ databases">
        <title>Corchorus olitorius genome sequencing.</title>
        <authorList>
            <person name="Alam M."/>
            <person name="Haque M.S."/>
            <person name="Islam M.S."/>
            <person name="Emdad E.M."/>
            <person name="Islam M.M."/>
            <person name="Ahmed B."/>
            <person name="Halim A."/>
            <person name="Hossen Q.M.M."/>
            <person name="Hossain M.Z."/>
            <person name="Ahmed R."/>
            <person name="Khan M.M."/>
            <person name="Islam R."/>
            <person name="Rashid M.M."/>
            <person name="Khan S.A."/>
            <person name="Rahman M.S."/>
            <person name="Alam M."/>
            <person name="Yahiya A.S."/>
            <person name="Khan M.S."/>
            <person name="Azam M.S."/>
            <person name="Haque T."/>
            <person name="Lashkar M.Z.H."/>
            <person name="Akhand A.I."/>
            <person name="Morshed G."/>
            <person name="Roy S."/>
            <person name="Uddin K.S."/>
            <person name="Rabeya T."/>
            <person name="Hossain A.S."/>
            <person name="Chowdhury A."/>
            <person name="Snigdha A.R."/>
            <person name="Mortoza M.S."/>
            <person name="Matin S.A."/>
            <person name="Hoque S.M.E."/>
            <person name="Islam M.K."/>
            <person name="Roy D.K."/>
            <person name="Haider R."/>
            <person name="Moosa M.M."/>
            <person name="Elias S.M."/>
            <person name="Hasan A.M."/>
            <person name="Jahan S."/>
            <person name="Shafiuddin M."/>
            <person name="Mahmood N."/>
            <person name="Shommy N.S."/>
        </authorList>
    </citation>
    <scope>NUCLEOTIDE SEQUENCE [LARGE SCALE GENOMIC DNA]</scope>
    <source>
        <strain evidence="2">cv. O-4</strain>
    </source>
</reference>
<name>A0A1R3KPT9_9ROSI</name>
<organism evidence="1 2">
    <name type="scientific">Corchorus olitorius</name>
    <dbReference type="NCBI Taxonomy" id="93759"/>
    <lineage>
        <taxon>Eukaryota</taxon>
        <taxon>Viridiplantae</taxon>
        <taxon>Streptophyta</taxon>
        <taxon>Embryophyta</taxon>
        <taxon>Tracheophyta</taxon>
        <taxon>Spermatophyta</taxon>
        <taxon>Magnoliopsida</taxon>
        <taxon>eudicotyledons</taxon>
        <taxon>Gunneridae</taxon>
        <taxon>Pentapetalae</taxon>
        <taxon>rosids</taxon>
        <taxon>malvids</taxon>
        <taxon>Malvales</taxon>
        <taxon>Malvaceae</taxon>
        <taxon>Grewioideae</taxon>
        <taxon>Apeibeae</taxon>
        <taxon>Corchorus</taxon>
    </lineage>
</organism>
<gene>
    <name evidence="1" type="ORF">COLO4_05814</name>
</gene>
<dbReference type="EMBL" id="AWUE01012464">
    <property type="protein sequence ID" value="OMP09097.1"/>
    <property type="molecule type" value="Genomic_DNA"/>
</dbReference>
<evidence type="ECO:0000313" key="1">
    <source>
        <dbReference type="EMBL" id="OMP09097.1"/>
    </source>
</evidence>
<protein>
    <submittedName>
        <fullName evidence="1">Uncharacterized protein</fullName>
    </submittedName>
</protein>
<comment type="caution">
    <text evidence="1">The sequence shown here is derived from an EMBL/GenBank/DDBJ whole genome shotgun (WGS) entry which is preliminary data.</text>
</comment>
<evidence type="ECO:0000313" key="2">
    <source>
        <dbReference type="Proteomes" id="UP000187203"/>
    </source>
</evidence>
<sequence>MGILDRRMVKRRGRAVTEVSWRVCGTKNQSGEFCCLKRVRRVIWHR</sequence>
<keyword evidence="2" id="KW-1185">Reference proteome</keyword>